<evidence type="ECO:0000256" key="2">
    <source>
        <dbReference type="ARBA" id="ARBA00007599"/>
    </source>
</evidence>
<keyword evidence="7" id="KW-0547">Nucleotide-binding</keyword>
<keyword evidence="4" id="KW-0963">Cytoplasm</keyword>
<comment type="caution">
    <text evidence="11">The sequence shown here is derived from an EMBL/GenBank/DDBJ whole genome shotgun (WGS) entry which is preliminary data.</text>
</comment>
<evidence type="ECO:0000256" key="9">
    <source>
        <dbReference type="ARBA" id="ARBA00022842"/>
    </source>
</evidence>
<keyword evidence="6" id="KW-0479">Metal-binding</keyword>
<reference evidence="11 12" key="1">
    <citation type="submission" date="2023-08" db="EMBL/GenBank/DDBJ databases">
        <title>Whole-genome sequencing of halo(alkali)philic microorganisms from hypersaline lakes.</title>
        <authorList>
            <person name="Sorokin D.Y."/>
            <person name="Abbas B."/>
            <person name="Merkel A.Y."/>
        </authorList>
    </citation>
    <scope>NUCLEOTIDE SEQUENCE [LARGE SCALE GENOMIC DNA]</scope>
    <source>
        <strain evidence="11 12">AB-CW4</strain>
    </source>
</reference>
<dbReference type="Pfam" id="PF02367">
    <property type="entry name" value="TsaE"/>
    <property type="match status" value="1"/>
</dbReference>
<dbReference type="Gene3D" id="3.40.50.300">
    <property type="entry name" value="P-loop containing nucleotide triphosphate hydrolases"/>
    <property type="match status" value="1"/>
</dbReference>
<evidence type="ECO:0000313" key="11">
    <source>
        <dbReference type="EMBL" id="MDQ2069395.1"/>
    </source>
</evidence>
<dbReference type="SUPFAM" id="SSF52540">
    <property type="entry name" value="P-loop containing nucleoside triphosphate hydrolases"/>
    <property type="match status" value="1"/>
</dbReference>
<dbReference type="RefSeq" id="WP_306727896.1">
    <property type="nucleotide sequence ID" value="NZ_JAVDDT010000003.1"/>
</dbReference>
<dbReference type="PANTHER" id="PTHR33540:SF2">
    <property type="entry name" value="TRNA THREONYLCARBAMOYLADENOSINE BIOSYNTHESIS PROTEIN TSAE"/>
    <property type="match status" value="1"/>
</dbReference>
<gene>
    <name evidence="11" type="primary">tsaE</name>
    <name evidence="11" type="ORF">RBH19_05895</name>
</gene>
<dbReference type="EMBL" id="JAVDDT010000003">
    <property type="protein sequence ID" value="MDQ2069395.1"/>
    <property type="molecule type" value="Genomic_DNA"/>
</dbReference>
<dbReference type="NCBIfam" id="TIGR00150">
    <property type="entry name" value="T6A_YjeE"/>
    <property type="match status" value="1"/>
</dbReference>
<keyword evidence="9" id="KW-0460">Magnesium</keyword>
<dbReference type="Proteomes" id="UP001239019">
    <property type="component" value="Unassembled WGS sequence"/>
</dbReference>
<evidence type="ECO:0000256" key="1">
    <source>
        <dbReference type="ARBA" id="ARBA00004496"/>
    </source>
</evidence>
<evidence type="ECO:0000313" key="12">
    <source>
        <dbReference type="Proteomes" id="UP001239019"/>
    </source>
</evidence>
<comment type="subcellular location">
    <subcellularLocation>
        <location evidence="1">Cytoplasm</location>
    </subcellularLocation>
</comment>
<keyword evidence="12" id="KW-1185">Reference proteome</keyword>
<proteinExistence type="inferred from homology"/>
<dbReference type="InterPro" id="IPR003442">
    <property type="entry name" value="T6A_TsaE"/>
</dbReference>
<protein>
    <recommendedName>
        <fullName evidence="3">tRNA threonylcarbamoyladenosine biosynthesis protein TsaE</fullName>
    </recommendedName>
    <alternativeName>
        <fullName evidence="10">t(6)A37 threonylcarbamoyladenosine biosynthesis protein TsaE</fullName>
    </alternativeName>
</protein>
<evidence type="ECO:0000256" key="5">
    <source>
        <dbReference type="ARBA" id="ARBA00022694"/>
    </source>
</evidence>
<keyword evidence="5" id="KW-0819">tRNA processing</keyword>
<evidence type="ECO:0000256" key="3">
    <source>
        <dbReference type="ARBA" id="ARBA00019010"/>
    </source>
</evidence>
<dbReference type="PANTHER" id="PTHR33540">
    <property type="entry name" value="TRNA THREONYLCARBAMOYLADENOSINE BIOSYNTHESIS PROTEIN TSAE"/>
    <property type="match status" value="1"/>
</dbReference>
<keyword evidence="8" id="KW-0067">ATP-binding</keyword>
<organism evidence="11 12">
    <name type="scientific">Natronospira bacteriovora</name>
    <dbReference type="NCBI Taxonomy" id="3069753"/>
    <lineage>
        <taxon>Bacteria</taxon>
        <taxon>Pseudomonadati</taxon>
        <taxon>Pseudomonadota</taxon>
        <taxon>Gammaproteobacteria</taxon>
        <taxon>Natronospirales</taxon>
        <taxon>Natronospiraceae</taxon>
        <taxon>Natronospira</taxon>
    </lineage>
</organism>
<evidence type="ECO:0000256" key="7">
    <source>
        <dbReference type="ARBA" id="ARBA00022741"/>
    </source>
</evidence>
<accession>A0ABU0W5T8</accession>
<name>A0ABU0W5T8_9GAMM</name>
<dbReference type="InterPro" id="IPR027417">
    <property type="entry name" value="P-loop_NTPase"/>
</dbReference>
<sequence>MKRILPDESATGDLGRDLAAALTADASVPGQGAVIYLHGSLGAGKTSLARALLRALGETGPVRSPTYTLMEPYEVAGLTVWHMDLYRLGDPEELEFLGIRELDTASAVMLVEWPENGAGLLPSADLSIRLTHLQQGREAVVEASGSRGEALMKGLSVSG</sequence>
<comment type="similarity">
    <text evidence="2">Belongs to the TsaE family.</text>
</comment>
<evidence type="ECO:0000256" key="6">
    <source>
        <dbReference type="ARBA" id="ARBA00022723"/>
    </source>
</evidence>
<evidence type="ECO:0000256" key="4">
    <source>
        <dbReference type="ARBA" id="ARBA00022490"/>
    </source>
</evidence>
<evidence type="ECO:0000256" key="10">
    <source>
        <dbReference type="ARBA" id="ARBA00032441"/>
    </source>
</evidence>
<evidence type="ECO:0000256" key="8">
    <source>
        <dbReference type="ARBA" id="ARBA00022840"/>
    </source>
</evidence>